<dbReference type="Gene3D" id="3.50.30.40">
    <property type="entry name" value="Ribonuclease E inhibitor RraA/RraA-like"/>
    <property type="match status" value="1"/>
</dbReference>
<dbReference type="RefSeq" id="WP_229730891.1">
    <property type="nucleotide sequence ID" value="NZ_BMHO01000001.1"/>
</dbReference>
<dbReference type="Proteomes" id="UP000633205">
    <property type="component" value="Unassembled WGS sequence"/>
</dbReference>
<dbReference type="Pfam" id="PF03737">
    <property type="entry name" value="RraA-like"/>
    <property type="match status" value="1"/>
</dbReference>
<dbReference type="AlphaFoldDB" id="A0A917DCL7"/>
<comment type="catalytic activity">
    <reaction evidence="12">
        <text>oxaloacetate + H(+) = pyruvate + CO2</text>
        <dbReference type="Rhea" id="RHEA:15641"/>
        <dbReference type="ChEBI" id="CHEBI:15361"/>
        <dbReference type="ChEBI" id="CHEBI:15378"/>
        <dbReference type="ChEBI" id="CHEBI:16452"/>
        <dbReference type="ChEBI" id="CHEBI:16526"/>
        <dbReference type="EC" id="4.1.1.112"/>
    </reaction>
</comment>
<dbReference type="PANTHER" id="PTHR33254">
    <property type="entry name" value="4-HYDROXY-4-METHYL-2-OXOGLUTARATE ALDOLASE 3-RELATED"/>
    <property type="match status" value="1"/>
</dbReference>
<gene>
    <name evidence="14" type="ORF">GCM10010915_06480</name>
</gene>
<evidence type="ECO:0000256" key="13">
    <source>
        <dbReference type="PIRSR" id="PIRSR605493-1"/>
    </source>
</evidence>
<dbReference type="PANTHER" id="PTHR33254:SF4">
    <property type="entry name" value="4-HYDROXY-4-METHYL-2-OXOGLUTARATE ALDOLASE 3-RELATED"/>
    <property type="match status" value="1"/>
</dbReference>
<evidence type="ECO:0000256" key="5">
    <source>
        <dbReference type="ARBA" id="ARBA00012213"/>
    </source>
</evidence>
<keyword evidence="13" id="KW-0479">Metal-binding</keyword>
<dbReference type="InterPro" id="IPR036704">
    <property type="entry name" value="RraA/RraA-like_sf"/>
</dbReference>
<keyword evidence="15" id="KW-1185">Reference proteome</keyword>
<evidence type="ECO:0000313" key="15">
    <source>
        <dbReference type="Proteomes" id="UP000633205"/>
    </source>
</evidence>
<reference evidence="14" key="1">
    <citation type="journal article" date="2014" name="Int. J. Syst. Evol. Microbiol.">
        <title>Complete genome sequence of Corynebacterium casei LMG S-19264T (=DSM 44701T), isolated from a smear-ripened cheese.</title>
        <authorList>
            <consortium name="US DOE Joint Genome Institute (JGI-PGF)"/>
            <person name="Walter F."/>
            <person name="Albersmeier A."/>
            <person name="Kalinowski J."/>
            <person name="Ruckert C."/>
        </authorList>
    </citation>
    <scope>NUCLEOTIDE SEQUENCE</scope>
    <source>
        <strain evidence="14">CGMCC 1.15152</strain>
    </source>
</reference>
<evidence type="ECO:0000256" key="6">
    <source>
        <dbReference type="ARBA" id="ARBA00012947"/>
    </source>
</evidence>
<feature type="binding site" evidence="13">
    <location>
        <begin position="93"/>
        <end position="96"/>
    </location>
    <ligand>
        <name>substrate</name>
    </ligand>
</feature>
<reference evidence="14" key="2">
    <citation type="submission" date="2020-09" db="EMBL/GenBank/DDBJ databases">
        <authorList>
            <person name="Sun Q."/>
            <person name="Zhou Y."/>
        </authorList>
    </citation>
    <scope>NUCLEOTIDE SEQUENCE</scope>
    <source>
        <strain evidence="14">CGMCC 1.15152</strain>
    </source>
</reference>
<evidence type="ECO:0000256" key="8">
    <source>
        <dbReference type="ARBA" id="ARBA00025046"/>
    </source>
</evidence>
<comment type="cofactor">
    <cofactor evidence="13">
        <name>Mg(2+)</name>
        <dbReference type="ChEBI" id="CHEBI:18420"/>
    </cofactor>
</comment>
<comment type="subunit">
    <text evidence="4">Homotrimer.</text>
</comment>
<evidence type="ECO:0000256" key="12">
    <source>
        <dbReference type="ARBA" id="ARBA00047973"/>
    </source>
</evidence>
<dbReference type="EMBL" id="BMHO01000001">
    <property type="protein sequence ID" value="GGD29060.1"/>
    <property type="molecule type" value="Genomic_DNA"/>
</dbReference>
<feature type="binding site" evidence="13">
    <location>
        <position position="115"/>
    </location>
    <ligand>
        <name>substrate</name>
    </ligand>
</feature>
<dbReference type="EC" id="4.1.1.112" evidence="6"/>
<name>A0A917DCL7_9MICO</name>
<organism evidence="14 15">
    <name type="scientific">Microbacterium faecale</name>
    <dbReference type="NCBI Taxonomy" id="1804630"/>
    <lineage>
        <taxon>Bacteria</taxon>
        <taxon>Bacillati</taxon>
        <taxon>Actinomycetota</taxon>
        <taxon>Actinomycetes</taxon>
        <taxon>Micrococcales</taxon>
        <taxon>Microbacteriaceae</taxon>
        <taxon>Microbacterium</taxon>
    </lineage>
</organism>
<proteinExistence type="inferred from homology"/>
<comment type="cofactor">
    <cofactor evidence="2">
        <name>a divalent metal cation</name>
        <dbReference type="ChEBI" id="CHEBI:60240"/>
    </cofactor>
</comment>
<evidence type="ECO:0000256" key="1">
    <source>
        <dbReference type="ARBA" id="ARBA00001342"/>
    </source>
</evidence>
<accession>A0A917DCL7</accession>
<sequence length="224" mass="24014">MTAERLLEQLAQLDTCAISDALDTLGLPGATTGVGRLWPVSRVVVGRARTIQAAPRDDNRAVDHIAARAIDDASEVDILVIANDGRTDVSCFGGILARASVRRGVRGALIDGACRDIDESEQFDFPVFGRAVVPVSARGRIVQLSMDQTITFADVNVDSGDLVIADSNGIMFIPAQEADDVIRMAELISAREDRMAAAVDAGADVADVMHDSRFPTREDLDHDR</sequence>
<dbReference type="GO" id="GO:0008948">
    <property type="term" value="F:oxaloacetate decarboxylase activity"/>
    <property type="evidence" value="ECO:0007669"/>
    <property type="project" value="UniProtKB-EC"/>
</dbReference>
<dbReference type="InterPro" id="IPR005493">
    <property type="entry name" value="RraA/RraA-like"/>
</dbReference>
<dbReference type="SUPFAM" id="SSF89562">
    <property type="entry name" value="RraA-like"/>
    <property type="match status" value="1"/>
</dbReference>
<protein>
    <recommendedName>
        <fullName evidence="7">Putative 4-hydroxy-4-methyl-2-oxoglutarate aldolase</fullName>
        <ecNumber evidence="6">4.1.1.112</ecNumber>
        <ecNumber evidence="5">4.1.3.17</ecNumber>
    </recommendedName>
    <alternativeName>
        <fullName evidence="11">Oxaloacetate decarboxylase</fullName>
    </alternativeName>
    <alternativeName>
        <fullName evidence="9">Regulator of ribonuclease activity homolog</fullName>
    </alternativeName>
    <alternativeName>
        <fullName evidence="10">RraA-like protein</fullName>
    </alternativeName>
</protein>
<comment type="similarity">
    <text evidence="3">Belongs to the class II aldolase/RraA-like family.</text>
</comment>
<evidence type="ECO:0000256" key="9">
    <source>
        <dbReference type="ARBA" id="ARBA00029596"/>
    </source>
</evidence>
<evidence type="ECO:0000256" key="11">
    <source>
        <dbReference type="ARBA" id="ARBA00032305"/>
    </source>
</evidence>
<evidence type="ECO:0000256" key="2">
    <source>
        <dbReference type="ARBA" id="ARBA00001968"/>
    </source>
</evidence>
<comment type="catalytic activity">
    <reaction evidence="1">
        <text>4-hydroxy-4-methyl-2-oxoglutarate = 2 pyruvate</text>
        <dbReference type="Rhea" id="RHEA:22748"/>
        <dbReference type="ChEBI" id="CHEBI:15361"/>
        <dbReference type="ChEBI" id="CHEBI:58276"/>
        <dbReference type="EC" id="4.1.3.17"/>
    </reaction>
</comment>
<dbReference type="GO" id="GO:0047443">
    <property type="term" value="F:4-hydroxy-4-methyl-2-oxoglutarate aldolase activity"/>
    <property type="evidence" value="ECO:0007669"/>
    <property type="project" value="UniProtKB-EC"/>
</dbReference>
<evidence type="ECO:0000256" key="7">
    <source>
        <dbReference type="ARBA" id="ARBA00016549"/>
    </source>
</evidence>
<feature type="binding site" evidence="13">
    <location>
        <position position="116"/>
    </location>
    <ligand>
        <name>Mg(2+)</name>
        <dbReference type="ChEBI" id="CHEBI:18420"/>
    </ligand>
</feature>
<dbReference type="GO" id="GO:0046872">
    <property type="term" value="F:metal ion binding"/>
    <property type="evidence" value="ECO:0007669"/>
    <property type="project" value="UniProtKB-KW"/>
</dbReference>
<evidence type="ECO:0000256" key="10">
    <source>
        <dbReference type="ARBA" id="ARBA00030169"/>
    </source>
</evidence>
<evidence type="ECO:0000256" key="4">
    <source>
        <dbReference type="ARBA" id="ARBA00011233"/>
    </source>
</evidence>
<comment type="caution">
    <text evidence="14">The sequence shown here is derived from an EMBL/GenBank/DDBJ whole genome shotgun (WGS) entry which is preliminary data.</text>
</comment>
<dbReference type="CDD" id="cd16841">
    <property type="entry name" value="RraA_family"/>
    <property type="match status" value="1"/>
</dbReference>
<keyword evidence="13" id="KW-0460">Magnesium</keyword>
<comment type="function">
    <text evidence="8">Catalyzes the aldol cleavage of 4-hydroxy-4-methyl-2-oxoglutarate (HMG) into 2 molecules of pyruvate. Also contains a secondary oxaloacetate (OAA) decarboxylase activity due to the common pyruvate enolate transition state formed following C-C bond cleavage in the retro-aldol and decarboxylation reactions.</text>
</comment>
<dbReference type="EC" id="4.1.3.17" evidence="5"/>
<evidence type="ECO:0000256" key="3">
    <source>
        <dbReference type="ARBA" id="ARBA00008621"/>
    </source>
</evidence>
<evidence type="ECO:0000313" key="14">
    <source>
        <dbReference type="EMBL" id="GGD29060.1"/>
    </source>
</evidence>